<dbReference type="Proteomes" id="UP001144978">
    <property type="component" value="Unassembled WGS sequence"/>
</dbReference>
<evidence type="ECO:0000313" key="1">
    <source>
        <dbReference type="EMBL" id="KAJ2965522.1"/>
    </source>
</evidence>
<protein>
    <submittedName>
        <fullName evidence="1">Uncharacterized protein</fullName>
    </submittedName>
</protein>
<name>A0ACC1MFR2_9APHY</name>
<dbReference type="EMBL" id="JANSHE010006982">
    <property type="protein sequence ID" value="KAJ2965522.1"/>
    <property type="molecule type" value="Genomic_DNA"/>
</dbReference>
<evidence type="ECO:0000313" key="2">
    <source>
        <dbReference type="Proteomes" id="UP001144978"/>
    </source>
</evidence>
<reference evidence="1" key="1">
    <citation type="submission" date="2022-08" db="EMBL/GenBank/DDBJ databases">
        <title>Genome Sequence of Pycnoporus sanguineus.</title>
        <authorList>
            <person name="Buettner E."/>
        </authorList>
    </citation>
    <scope>NUCLEOTIDE SEQUENCE</scope>
    <source>
        <strain evidence="1">CG-C14</strain>
    </source>
</reference>
<keyword evidence="2" id="KW-1185">Reference proteome</keyword>
<sequence length="97" mass="10934">MLPLHSSLAITLCLGQTSELASLHLHSPHLLPPPPIVYIERVDLPLPPRYTASPYPPAPAALMAYRDFPFFRLSSRRSLEDLLRAVVLLHPLTFRRS</sequence>
<comment type="caution">
    <text evidence="1">The sequence shown here is derived from an EMBL/GenBank/DDBJ whole genome shotgun (WGS) entry which is preliminary data.</text>
</comment>
<gene>
    <name evidence="1" type="ORF">NUW54_g14092</name>
</gene>
<organism evidence="1 2">
    <name type="scientific">Trametes sanguinea</name>
    <dbReference type="NCBI Taxonomy" id="158606"/>
    <lineage>
        <taxon>Eukaryota</taxon>
        <taxon>Fungi</taxon>
        <taxon>Dikarya</taxon>
        <taxon>Basidiomycota</taxon>
        <taxon>Agaricomycotina</taxon>
        <taxon>Agaricomycetes</taxon>
        <taxon>Polyporales</taxon>
        <taxon>Polyporaceae</taxon>
        <taxon>Trametes</taxon>
    </lineage>
</organism>
<accession>A0ACC1MFR2</accession>
<proteinExistence type="predicted"/>